<dbReference type="InterPro" id="IPR005467">
    <property type="entry name" value="His_kinase_dom"/>
</dbReference>
<dbReference type="Gene3D" id="3.30.450.40">
    <property type="match status" value="1"/>
</dbReference>
<keyword evidence="6" id="KW-0597">Phosphoprotein</keyword>
<dbReference type="PROSITE" id="PS50109">
    <property type="entry name" value="HIS_KIN"/>
    <property type="match status" value="1"/>
</dbReference>
<dbReference type="InterPro" id="IPR043150">
    <property type="entry name" value="Phytochrome_PHY_sf"/>
</dbReference>
<dbReference type="SUPFAM" id="SSF47384">
    <property type="entry name" value="Homodimeric domain of signal transducing histidine kinase"/>
    <property type="match status" value="1"/>
</dbReference>
<dbReference type="PANTHER" id="PTHR43065:SF10">
    <property type="entry name" value="PEROXIDE STRESS-ACTIVATED HISTIDINE KINASE MAK3"/>
    <property type="match status" value="1"/>
</dbReference>
<dbReference type="InterPro" id="IPR001294">
    <property type="entry name" value="Phytochrome"/>
</dbReference>
<accession>A0A1L9BFA4</accession>
<dbReference type="InterPro" id="IPR035965">
    <property type="entry name" value="PAS-like_dom_sf"/>
</dbReference>
<dbReference type="GO" id="GO:0006355">
    <property type="term" value="P:regulation of DNA-templated transcription"/>
    <property type="evidence" value="ECO:0007669"/>
    <property type="project" value="InterPro"/>
</dbReference>
<evidence type="ECO:0000259" key="17">
    <source>
        <dbReference type="PROSITE" id="PS50113"/>
    </source>
</evidence>
<evidence type="ECO:0000256" key="3">
    <source>
        <dbReference type="ARBA" id="ARBA00011738"/>
    </source>
</evidence>
<dbReference type="CDD" id="cd00082">
    <property type="entry name" value="HisKA"/>
    <property type="match status" value="1"/>
</dbReference>
<dbReference type="InterPro" id="IPR036097">
    <property type="entry name" value="HisK_dim/P_sf"/>
</dbReference>
<keyword evidence="5" id="KW-0600">Photoreceptor protein</keyword>
<dbReference type="PROSITE" id="PS50113">
    <property type="entry name" value="PAC"/>
    <property type="match status" value="1"/>
</dbReference>
<dbReference type="SUPFAM" id="SSF55874">
    <property type="entry name" value="ATPase domain of HSP90 chaperone/DNA topoisomerase II/histidine kinase"/>
    <property type="match status" value="1"/>
</dbReference>
<keyword evidence="9" id="KW-0547">Nucleotide-binding</keyword>
<comment type="catalytic activity">
    <reaction evidence="1">
        <text>ATP + protein L-histidine = ADP + protein N-phospho-L-histidine.</text>
        <dbReference type="EC" id="2.7.13.3"/>
    </reaction>
</comment>
<dbReference type="PANTHER" id="PTHR43065">
    <property type="entry name" value="SENSOR HISTIDINE KINASE"/>
    <property type="match status" value="1"/>
</dbReference>
<dbReference type="Pfam" id="PF08447">
    <property type="entry name" value="PAS_3"/>
    <property type="match status" value="1"/>
</dbReference>
<reference evidence="19" key="1">
    <citation type="submission" date="2016-11" db="EMBL/GenBank/DDBJ databases">
        <authorList>
            <person name="Shukria A."/>
            <person name="Stevens D.C."/>
        </authorList>
    </citation>
    <scope>NUCLEOTIDE SEQUENCE [LARGE SCALE GENOMIC DNA]</scope>
    <source>
        <strain evidence="19">Cbfe23</strain>
    </source>
</reference>
<dbReference type="OrthoDB" id="5524356at2"/>
<comment type="subunit">
    <text evidence="3">Homodimer.</text>
</comment>
<evidence type="ECO:0000256" key="4">
    <source>
        <dbReference type="ARBA" id="ARBA00012438"/>
    </source>
</evidence>
<dbReference type="InterPro" id="IPR000700">
    <property type="entry name" value="PAS-assoc_C"/>
</dbReference>
<evidence type="ECO:0000256" key="10">
    <source>
        <dbReference type="ARBA" id="ARBA00022777"/>
    </source>
</evidence>
<dbReference type="InterPro" id="IPR013654">
    <property type="entry name" value="PAS_2"/>
</dbReference>
<keyword evidence="10" id="KW-0418">Kinase</keyword>
<keyword evidence="14" id="KW-0675">Receptor</keyword>
<dbReference type="InterPro" id="IPR003661">
    <property type="entry name" value="HisK_dim/P_dom"/>
</dbReference>
<dbReference type="NCBIfam" id="TIGR00229">
    <property type="entry name" value="sensory_box"/>
    <property type="match status" value="1"/>
</dbReference>
<dbReference type="InterPro" id="IPR036890">
    <property type="entry name" value="HATPase_C_sf"/>
</dbReference>
<dbReference type="CDD" id="cd16922">
    <property type="entry name" value="HATPase_EvgS-ArcB-TorS-like"/>
    <property type="match status" value="1"/>
</dbReference>
<keyword evidence="11" id="KW-0067">ATP-binding</keyword>
<dbReference type="SUPFAM" id="SSF55785">
    <property type="entry name" value="PYP-like sensor domain (PAS domain)"/>
    <property type="match status" value="2"/>
</dbReference>
<dbReference type="InterPro" id="IPR016132">
    <property type="entry name" value="Phyto_chromo_attachment"/>
</dbReference>
<keyword evidence="8" id="KW-0808">Transferase</keyword>
<dbReference type="InterPro" id="IPR003594">
    <property type="entry name" value="HATPase_dom"/>
</dbReference>
<dbReference type="Pfam" id="PF01590">
    <property type="entry name" value="GAF"/>
    <property type="match status" value="1"/>
</dbReference>
<keyword evidence="12" id="KW-0157">Chromophore</keyword>
<reference evidence="18 19" key="2">
    <citation type="submission" date="2016-12" db="EMBL/GenBank/DDBJ databases">
        <title>Draft Genome Sequence of Cystobacter ferrugineus Strain Cbfe23.</title>
        <authorList>
            <person name="Akbar S."/>
            <person name="Dowd S.E."/>
            <person name="Stevens D.C."/>
        </authorList>
    </citation>
    <scope>NUCLEOTIDE SEQUENCE [LARGE SCALE GENOMIC DNA]</scope>
    <source>
        <strain evidence="18 19">Cbfe23</strain>
    </source>
</reference>
<dbReference type="Gene3D" id="3.30.450.270">
    <property type="match status" value="1"/>
</dbReference>
<dbReference type="EMBL" id="MPIN01000002">
    <property type="protein sequence ID" value="OJH40896.1"/>
    <property type="molecule type" value="Genomic_DNA"/>
</dbReference>
<protein>
    <recommendedName>
        <fullName evidence="4">histidine kinase</fullName>
        <ecNumber evidence="4">2.7.13.3</ecNumber>
    </recommendedName>
</protein>
<feature type="domain" description="Histidine kinase" evidence="16">
    <location>
        <begin position="663"/>
        <end position="881"/>
    </location>
</feature>
<evidence type="ECO:0000259" key="15">
    <source>
        <dbReference type="PROSITE" id="PS50046"/>
    </source>
</evidence>
<comment type="similarity">
    <text evidence="2">In the N-terminal section; belongs to the phytochrome family.</text>
</comment>
<dbReference type="Gene3D" id="3.30.450.20">
    <property type="entry name" value="PAS domain"/>
    <property type="match status" value="2"/>
</dbReference>
<dbReference type="EC" id="2.7.13.3" evidence="4"/>
<dbReference type="Proteomes" id="UP000182229">
    <property type="component" value="Unassembled WGS sequence"/>
</dbReference>
<dbReference type="InterPro" id="IPR029016">
    <property type="entry name" value="GAF-like_dom_sf"/>
</dbReference>
<name>A0A1L9BFA4_9BACT</name>
<evidence type="ECO:0000256" key="13">
    <source>
        <dbReference type="ARBA" id="ARBA00023012"/>
    </source>
</evidence>
<proteinExistence type="inferred from homology"/>
<evidence type="ECO:0000256" key="8">
    <source>
        <dbReference type="ARBA" id="ARBA00022679"/>
    </source>
</evidence>
<dbReference type="SMART" id="SM00086">
    <property type="entry name" value="PAC"/>
    <property type="match status" value="1"/>
</dbReference>
<evidence type="ECO:0000259" key="16">
    <source>
        <dbReference type="PROSITE" id="PS50109"/>
    </source>
</evidence>
<dbReference type="GO" id="GO:0005524">
    <property type="term" value="F:ATP binding"/>
    <property type="evidence" value="ECO:0007669"/>
    <property type="project" value="UniProtKB-KW"/>
</dbReference>
<dbReference type="GO" id="GO:0009584">
    <property type="term" value="P:detection of visible light"/>
    <property type="evidence" value="ECO:0007669"/>
    <property type="project" value="InterPro"/>
</dbReference>
<dbReference type="GO" id="GO:0009881">
    <property type="term" value="F:photoreceptor activity"/>
    <property type="evidence" value="ECO:0007669"/>
    <property type="project" value="UniProtKB-KW"/>
</dbReference>
<organism evidence="18 19">
    <name type="scientific">Cystobacter ferrugineus</name>
    <dbReference type="NCBI Taxonomy" id="83449"/>
    <lineage>
        <taxon>Bacteria</taxon>
        <taxon>Pseudomonadati</taxon>
        <taxon>Myxococcota</taxon>
        <taxon>Myxococcia</taxon>
        <taxon>Myxococcales</taxon>
        <taxon>Cystobacterineae</taxon>
        <taxon>Archangiaceae</taxon>
        <taxon>Cystobacter</taxon>
    </lineage>
</organism>
<evidence type="ECO:0000256" key="2">
    <source>
        <dbReference type="ARBA" id="ARBA00006402"/>
    </source>
</evidence>
<dbReference type="Pfam" id="PF00360">
    <property type="entry name" value="PHY"/>
    <property type="match status" value="1"/>
</dbReference>
<dbReference type="InterPro" id="IPR013655">
    <property type="entry name" value="PAS_fold_3"/>
</dbReference>
<dbReference type="PRINTS" id="PR01033">
    <property type="entry name" value="PHYTOCHROME"/>
</dbReference>
<dbReference type="InterPro" id="IPR001610">
    <property type="entry name" value="PAC"/>
</dbReference>
<dbReference type="InterPro" id="IPR003018">
    <property type="entry name" value="GAF"/>
</dbReference>
<keyword evidence="19" id="KW-1185">Reference proteome</keyword>
<dbReference type="Pfam" id="PF08446">
    <property type="entry name" value="PAS_2"/>
    <property type="match status" value="1"/>
</dbReference>
<dbReference type="SMART" id="SM00388">
    <property type="entry name" value="HisKA"/>
    <property type="match status" value="1"/>
</dbReference>
<dbReference type="Gene3D" id="3.30.565.10">
    <property type="entry name" value="Histidine kinase-like ATPase, C-terminal domain"/>
    <property type="match status" value="1"/>
</dbReference>
<keyword evidence="13" id="KW-0902">Two-component regulatory system</keyword>
<dbReference type="RefSeq" id="WP_071897335.1">
    <property type="nucleotide sequence ID" value="NZ_MPIN01000002.1"/>
</dbReference>
<evidence type="ECO:0000256" key="9">
    <source>
        <dbReference type="ARBA" id="ARBA00022741"/>
    </source>
</evidence>
<evidence type="ECO:0000256" key="14">
    <source>
        <dbReference type="ARBA" id="ARBA00023170"/>
    </source>
</evidence>
<dbReference type="SMART" id="SM00091">
    <property type="entry name" value="PAS"/>
    <property type="match status" value="2"/>
</dbReference>
<dbReference type="GO" id="GO:0000155">
    <property type="term" value="F:phosphorelay sensor kinase activity"/>
    <property type="evidence" value="ECO:0007669"/>
    <property type="project" value="InterPro"/>
</dbReference>
<evidence type="ECO:0000313" key="18">
    <source>
        <dbReference type="EMBL" id="OJH40896.1"/>
    </source>
</evidence>
<dbReference type="SUPFAM" id="SSF55781">
    <property type="entry name" value="GAF domain-like"/>
    <property type="match status" value="2"/>
</dbReference>
<comment type="caution">
    <text evidence="18">The sequence shown here is derived from an EMBL/GenBank/DDBJ whole genome shotgun (WGS) entry which is preliminary data.</text>
</comment>
<feature type="domain" description="PAC" evidence="17">
    <location>
        <begin position="600"/>
        <end position="652"/>
    </location>
</feature>
<dbReference type="FunFam" id="3.30.450.20:FF:000099">
    <property type="entry name" value="Sensory box sensor histidine kinase"/>
    <property type="match status" value="1"/>
</dbReference>
<evidence type="ECO:0000256" key="5">
    <source>
        <dbReference type="ARBA" id="ARBA00022543"/>
    </source>
</evidence>
<dbReference type="PROSITE" id="PS50046">
    <property type="entry name" value="PHYTOCHROME_2"/>
    <property type="match status" value="1"/>
</dbReference>
<evidence type="ECO:0000256" key="7">
    <source>
        <dbReference type="ARBA" id="ARBA00022606"/>
    </source>
</evidence>
<dbReference type="Pfam" id="PF02518">
    <property type="entry name" value="HATPase_c"/>
    <property type="match status" value="1"/>
</dbReference>
<dbReference type="InterPro" id="IPR000014">
    <property type="entry name" value="PAS"/>
</dbReference>
<dbReference type="Gene3D" id="1.10.287.130">
    <property type="match status" value="1"/>
</dbReference>
<dbReference type="STRING" id="83449.BON30_08210"/>
<evidence type="ECO:0000256" key="1">
    <source>
        <dbReference type="ARBA" id="ARBA00000085"/>
    </source>
</evidence>
<dbReference type="AlphaFoldDB" id="A0A1L9BFA4"/>
<sequence length="893" mass="100451">MRTDATQPGQLADLTHCDKEPIHIPGRIQAHGVLLVLREPALTIVQVSENVADFLGMPVGALLGEPLRSFLREEQLAPLLECLHGQSLTEPVRHDLVLRTPTGERLFDALLHRCGGALILELEPFSREDAVALVAPFQQAREALARLKVATSLDELYRIAASVVRRLTGFDRVLIYQFDPEGNGTVVAEDREEHLDTYLGLHYPASDIPRQARQLYLRNWLRLIPDAHRPTAALVPDLHPDTRQPLDLSLSILRAVSPVHIEYMKNLGQRASMSISLIRGNQLWGLISCGNHQEPRHVPYDLRVACELVGQILSQQISLYEAAEHSRQRMSLRLLTEQLTEQMAEALDFRDGLLRHQPNLGDLFDASGAALCFDGECSRLGRTPGEDELWALARWLDTNARLPVFHTHALSRLFPAAERYKDVASGLLALRISRLQNHYAFWFRPEVVQTVTWGGDPRKPVELGPDGPRLHPRKSFEQWKELVQGQSKPWLAQELEAAHELRRAIIDADLKRQMLREKEARAEAEEARWLLTSLTEAIPQMVWSTDPLGNPDFYNSLWFEKTGCSLDEARGQGWAQVVHPEDRQRTLQAWLEATRMGQDFEIEHRFRMVDGSYRWQLSRALPVRGPEGQVTRWFGTSTDIDDQKRAEQERSRAILAREEILAMVTHDLKNPLGVILLTTALMRRSKFEGEQGEQLRGYLEKIQRAAERMNSLIRDILDLARIEAGHFIIEPAPHLPVTLMDEAIELLLPLATQKGLRLERHGGSELLGPVHCDRERILQVFSNLLGNAIKFTPAGGSVLVSAEPGEGTVRFSVKDTGPGIPAEQLPHLFDRYWQARDKARMGSGLGLFISRGIIAAHGGQIWADSSVGVGSTFSFTLPLDSQHNQPLGMHQPG</sequence>
<dbReference type="SMART" id="SM00065">
    <property type="entry name" value="GAF"/>
    <property type="match status" value="1"/>
</dbReference>
<feature type="domain" description="Phytochrome chromophore attachment site" evidence="15">
    <location>
        <begin position="152"/>
        <end position="311"/>
    </location>
</feature>
<dbReference type="InterPro" id="IPR013515">
    <property type="entry name" value="Phytochrome_cen-reg"/>
</dbReference>
<evidence type="ECO:0000256" key="6">
    <source>
        <dbReference type="ARBA" id="ARBA00022553"/>
    </source>
</evidence>
<evidence type="ECO:0000256" key="11">
    <source>
        <dbReference type="ARBA" id="ARBA00022840"/>
    </source>
</evidence>
<keyword evidence="7" id="KW-0716">Sensory transduction</keyword>
<evidence type="ECO:0000256" key="12">
    <source>
        <dbReference type="ARBA" id="ARBA00022991"/>
    </source>
</evidence>
<dbReference type="FunFam" id="3.30.565.10:FF:000006">
    <property type="entry name" value="Sensor histidine kinase WalK"/>
    <property type="match status" value="1"/>
</dbReference>
<dbReference type="CDD" id="cd00130">
    <property type="entry name" value="PAS"/>
    <property type="match status" value="2"/>
</dbReference>
<dbReference type="SMART" id="SM00387">
    <property type="entry name" value="HATPase_c"/>
    <property type="match status" value="1"/>
</dbReference>
<dbReference type="Pfam" id="PF00512">
    <property type="entry name" value="HisKA"/>
    <property type="match status" value="1"/>
</dbReference>
<evidence type="ECO:0000313" key="19">
    <source>
        <dbReference type="Proteomes" id="UP000182229"/>
    </source>
</evidence>
<gene>
    <name evidence="18" type="ORF">BON30_08210</name>
</gene>